<dbReference type="AlphaFoldDB" id="A0A3P8HGP4"/>
<proteinExistence type="predicted"/>
<dbReference type="PANTHER" id="PTHR20938:SF0">
    <property type="entry name" value="INTEGRATOR COMPLEX SUBUNIT 4"/>
    <property type="match status" value="1"/>
</dbReference>
<feature type="region of interest" description="Disordered" evidence="1">
    <location>
        <begin position="33"/>
        <end position="67"/>
    </location>
</feature>
<dbReference type="Proteomes" id="UP000272942">
    <property type="component" value="Unassembled WGS sequence"/>
</dbReference>
<evidence type="ECO:0000313" key="3">
    <source>
        <dbReference type="Proteomes" id="UP000272942"/>
    </source>
</evidence>
<evidence type="ECO:0000313" key="2">
    <source>
        <dbReference type="EMBL" id="VDP83018.1"/>
    </source>
</evidence>
<accession>A0A3P8HGP4</accession>
<protein>
    <recommendedName>
        <fullName evidence="4">Integrator complex subunit 4</fullName>
    </recommendedName>
</protein>
<dbReference type="PANTHER" id="PTHR20938">
    <property type="entry name" value="INTEGRATOR COMPLEX SUBUNIT 4"/>
    <property type="match status" value="1"/>
</dbReference>
<name>A0A3P8HGP4_9TREM</name>
<reference evidence="2 3" key="1">
    <citation type="submission" date="2018-11" db="EMBL/GenBank/DDBJ databases">
        <authorList>
            <consortium name="Pathogen Informatics"/>
        </authorList>
    </citation>
    <scope>NUCLEOTIDE SEQUENCE [LARGE SCALE GENOMIC DNA]</scope>
    <source>
        <strain evidence="2 3">Egypt</strain>
    </source>
</reference>
<dbReference type="SUPFAM" id="SSF48371">
    <property type="entry name" value="ARM repeat"/>
    <property type="match status" value="1"/>
</dbReference>
<organism evidence="2 3">
    <name type="scientific">Echinostoma caproni</name>
    <dbReference type="NCBI Taxonomy" id="27848"/>
    <lineage>
        <taxon>Eukaryota</taxon>
        <taxon>Metazoa</taxon>
        <taxon>Spiralia</taxon>
        <taxon>Lophotrochozoa</taxon>
        <taxon>Platyhelminthes</taxon>
        <taxon>Trematoda</taxon>
        <taxon>Digenea</taxon>
        <taxon>Plagiorchiida</taxon>
        <taxon>Echinostomata</taxon>
        <taxon>Echinostomatoidea</taxon>
        <taxon>Echinostomatidae</taxon>
        <taxon>Echinostoma</taxon>
    </lineage>
</organism>
<dbReference type="Gene3D" id="1.25.10.10">
    <property type="entry name" value="Leucine-rich Repeat Variant"/>
    <property type="match status" value="1"/>
</dbReference>
<dbReference type="EMBL" id="UZAN01045678">
    <property type="protein sequence ID" value="VDP83018.1"/>
    <property type="molecule type" value="Genomic_DNA"/>
</dbReference>
<gene>
    <name evidence="2" type="ORF">ECPE_LOCUS8219</name>
</gene>
<dbReference type="GO" id="GO:0016180">
    <property type="term" value="P:snRNA processing"/>
    <property type="evidence" value="ECO:0007669"/>
    <property type="project" value="TreeGrafter"/>
</dbReference>
<dbReference type="OrthoDB" id="18190at2759"/>
<dbReference type="InterPro" id="IPR016024">
    <property type="entry name" value="ARM-type_fold"/>
</dbReference>
<evidence type="ECO:0008006" key="4">
    <source>
        <dbReference type="Google" id="ProtNLM"/>
    </source>
</evidence>
<sequence>MAAQTLADLAQTVSEDSLILTLEKTVMSDRQVRRSILERSSTGGNRGRSEPWSSSRPPTGSNSSNTLNLIATGSSGAIISGLEDDYFEVRCATLATVTRIASLSARFAANCQDLLVDMLTDDIQEVRLSAIRALGAVGDQVPLQSEQVAIITSALAEGSGRTRRRLHQLLSRCCLASAPCLISLLDGLLHNLRRYPQDRDSLWRCAASVGRRHSVFVETCLSSLLRTHLWLSGPDPSWEDPAYLTVLLLVFNAEPGAPGMQAQFPRHLAATKVYLAELVPSLIPRRRNPIDLFPNPDPFDRSLTVPSKRRRLDLMGSDLVTELEGDARHSDDSTSSNSLLRFLYSMICRVIGVLDDLRRPFAEPSSSANQSECPFPTLSRGLWNQQLAVLTRLVFADLCGSVQRLDRIGQWKGLIQWLTMLTTLGWCLACVGTCYPSDSPLSVTTTTAAAAAAAKPVAPLMRKPGKLLSRALQMGLKALHLFSGKTDLEQSMLVQLVAQLVAVNKLFRLDGCVSDMHLWASTIQSVVGLLSQLISTVSDSKDTAMLGLGERNYAGETRSIHTLNKSAKRLQPVYVALLQPITAGYGGVGVADLDVFGFGRVPLGTTSFSNRWSEDADDGWTPTSRVAADQVNVTIPEIRFTASIGSVSIRIRAVVFGMNLAMVRQRVCVLFRRPDLPAGNAQADGCPGFGGSHDLWTALFHQWWPPAGAWHPLDEGFTTTTTTTTTTTDGTRSDHDVYRVELRTHLELSAGRWSDAGTVEIGLGYCLPASHIMDDASATALATSTESHYDSTDSKPSLVIPLISRKMLARVRLLPSAPIGQW</sequence>
<feature type="compositionally biased region" description="Low complexity" evidence="1">
    <location>
        <begin position="53"/>
        <end position="66"/>
    </location>
</feature>
<keyword evidence="3" id="KW-1185">Reference proteome</keyword>
<dbReference type="InterPro" id="IPR011989">
    <property type="entry name" value="ARM-like"/>
</dbReference>
<evidence type="ECO:0000256" key="1">
    <source>
        <dbReference type="SAM" id="MobiDB-lite"/>
    </source>
</evidence>
<dbReference type="GO" id="GO:0032039">
    <property type="term" value="C:integrator complex"/>
    <property type="evidence" value="ECO:0007669"/>
    <property type="project" value="TreeGrafter"/>
</dbReference>